<dbReference type="GO" id="GO:0005774">
    <property type="term" value="C:vacuolar membrane"/>
    <property type="evidence" value="ECO:0007669"/>
    <property type="project" value="TreeGrafter"/>
</dbReference>
<feature type="transmembrane region" description="Helical" evidence="7">
    <location>
        <begin position="43"/>
        <end position="63"/>
    </location>
</feature>
<protein>
    <submittedName>
        <fullName evidence="8">PQ loop repeat-domain-containing protein</fullName>
    </submittedName>
</protein>
<name>A0A1Y2FB70_PROLT</name>
<dbReference type="PANTHER" id="PTHR13131:SF5">
    <property type="entry name" value="CYSTINOSIN"/>
    <property type="match status" value="1"/>
</dbReference>
<evidence type="ECO:0000256" key="6">
    <source>
        <dbReference type="ARBA" id="ARBA00023136"/>
    </source>
</evidence>
<dbReference type="InterPro" id="IPR005282">
    <property type="entry name" value="LC_transporter"/>
</dbReference>
<dbReference type="GO" id="GO:0012505">
    <property type="term" value="C:endomembrane system"/>
    <property type="evidence" value="ECO:0007669"/>
    <property type="project" value="UniProtKB-SubCell"/>
</dbReference>
<comment type="caution">
    <text evidence="8">The sequence shown here is derived from an EMBL/GenBank/DDBJ whole genome shotgun (WGS) entry which is preliminary data.</text>
</comment>
<evidence type="ECO:0000256" key="7">
    <source>
        <dbReference type="SAM" id="Phobius"/>
    </source>
</evidence>
<proteinExistence type="predicted"/>
<dbReference type="OrthoDB" id="75720at2759"/>
<keyword evidence="9" id="KW-1185">Reference proteome</keyword>
<feature type="transmembrane region" description="Helical" evidence="7">
    <location>
        <begin position="6"/>
        <end position="31"/>
    </location>
</feature>
<reference evidence="8 9" key="1">
    <citation type="submission" date="2016-07" db="EMBL/GenBank/DDBJ databases">
        <title>Pervasive Adenine N6-methylation of Active Genes in Fungi.</title>
        <authorList>
            <consortium name="DOE Joint Genome Institute"/>
            <person name="Mondo S.J."/>
            <person name="Dannebaum R.O."/>
            <person name="Kuo R.C."/>
            <person name="Labutti K."/>
            <person name="Haridas S."/>
            <person name="Kuo A."/>
            <person name="Salamov A."/>
            <person name="Ahrendt S.R."/>
            <person name="Lipzen A."/>
            <person name="Sullivan W."/>
            <person name="Andreopoulos W.B."/>
            <person name="Clum A."/>
            <person name="Lindquist E."/>
            <person name="Daum C."/>
            <person name="Ramamoorthy G.K."/>
            <person name="Gryganskyi A."/>
            <person name="Culley D."/>
            <person name="Magnuson J.K."/>
            <person name="James T.Y."/>
            <person name="O'Malley M.A."/>
            <person name="Stajich J.E."/>
            <person name="Spatafora J.W."/>
            <person name="Visel A."/>
            <person name="Grigoriev I.V."/>
        </authorList>
    </citation>
    <scope>NUCLEOTIDE SEQUENCE [LARGE SCALE GENOMIC DNA]</scope>
    <source>
        <strain evidence="8 9">12-1054</strain>
    </source>
</reference>
<dbReference type="NCBIfam" id="TIGR00951">
    <property type="entry name" value="2A43"/>
    <property type="match status" value="1"/>
</dbReference>
<comment type="subcellular location">
    <subcellularLocation>
        <location evidence="1">Endomembrane system</location>
        <topology evidence="1">Multi-pass membrane protein</topology>
    </subcellularLocation>
</comment>
<dbReference type="GeneID" id="63787918"/>
<dbReference type="EMBL" id="MCFI01000012">
    <property type="protein sequence ID" value="ORY80877.1"/>
    <property type="molecule type" value="Genomic_DNA"/>
</dbReference>
<evidence type="ECO:0000256" key="5">
    <source>
        <dbReference type="ARBA" id="ARBA00022989"/>
    </source>
</evidence>
<sequence>MGGYDIVSGILGWTYFAAWSVSFYPQVLLNFQRKSVTGVSIDYLWLNVAGFCCYSSFCVMFLASDDIKDAYKQRNPGSSGALVRINDAVFALHALVISSITLSQAYLWGYKKDRDQHTSTICRGFLTGVIVSAISLISIAQMTDKLEWIDVLYGLSYCKLLVTVYKYMPQLYLNFERKSTRGFSIVNVLLDFTGGALSSLQLVLDSAVSGDWSAITGDIVKFGLGLLSMFFDTLLMLQHYCVYGENPFADEDEDAPLLPDPR</sequence>
<dbReference type="Pfam" id="PF04193">
    <property type="entry name" value="PQ-loop"/>
    <property type="match status" value="2"/>
</dbReference>
<feature type="transmembrane region" description="Helical" evidence="7">
    <location>
        <begin position="148"/>
        <end position="168"/>
    </location>
</feature>
<dbReference type="OMA" id="WIDVIYT"/>
<dbReference type="Gene3D" id="1.20.1280.290">
    <property type="match status" value="2"/>
</dbReference>
<keyword evidence="2" id="KW-0813">Transport</keyword>
<dbReference type="InterPro" id="IPR006603">
    <property type="entry name" value="PQ-loop_rpt"/>
</dbReference>
<dbReference type="GO" id="GO:0000324">
    <property type="term" value="C:fungal-type vacuole"/>
    <property type="evidence" value="ECO:0007669"/>
    <property type="project" value="TreeGrafter"/>
</dbReference>
<keyword evidence="4" id="KW-0677">Repeat</keyword>
<evidence type="ECO:0000256" key="1">
    <source>
        <dbReference type="ARBA" id="ARBA00004127"/>
    </source>
</evidence>
<feature type="transmembrane region" description="Helical" evidence="7">
    <location>
        <begin position="121"/>
        <end position="142"/>
    </location>
</feature>
<evidence type="ECO:0000256" key="3">
    <source>
        <dbReference type="ARBA" id="ARBA00022692"/>
    </source>
</evidence>
<dbReference type="AlphaFoldDB" id="A0A1Y2FB70"/>
<feature type="transmembrane region" description="Helical" evidence="7">
    <location>
        <begin position="88"/>
        <end position="109"/>
    </location>
</feature>
<evidence type="ECO:0000256" key="4">
    <source>
        <dbReference type="ARBA" id="ARBA00022737"/>
    </source>
</evidence>
<dbReference type="STRING" id="56484.A0A1Y2FB70"/>
<dbReference type="GO" id="GO:0015184">
    <property type="term" value="F:L-cystine transmembrane transporter activity"/>
    <property type="evidence" value="ECO:0007669"/>
    <property type="project" value="TreeGrafter"/>
</dbReference>
<keyword evidence="5 7" id="KW-1133">Transmembrane helix</keyword>
<keyword evidence="3 7" id="KW-0812">Transmembrane</keyword>
<dbReference type="SMART" id="SM00679">
    <property type="entry name" value="CTNS"/>
    <property type="match status" value="2"/>
</dbReference>
<evidence type="ECO:0000313" key="8">
    <source>
        <dbReference type="EMBL" id="ORY80877.1"/>
    </source>
</evidence>
<evidence type="ECO:0000313" key="9">
    <source>
        <dbReference type="Proteomes" id="UP000193685"/>
    </source>
</evidence>
<dbReference type="RefSeq" id="XP_040724522.1">
    <property type="nucleotide sequence ID" value="XM_040871319.1"/>
</dbReference>
<keyword evidence="6 7" id="KW-0472">Membrane</keyword>
<gene>
    <name evidence="8" type="ORF">BCR37DRAFT_393524</name>
</gene>
<dbReference type="PANTHER" id="PTHR13131">
    <property type="entry name" value="CYSTINOSIN"/>
    <property type="match status" value="1"/>
</dbReference>
<accession>A0A1Y2FB70</accession>
<evidence type="ECO:0000256" key="2">
    <source>
        <dbReference type="ARBA" id="ARBA00022448"/>
    </source>
</evidence>
<organism evidence="8 9">
    <name type="scientific">Protomyces lactucae-debilis</name>
    <dbReference type="NCBI Taxonomy" id="2754530"/>
    <lineage>
        <taxon>Eukaryota</taxon>
        <taxon>Fungi</taxon>
        <taxon>Dikarya</taxon>
        <taxon>Ascomycota</taxon>
        <taxon>Taphrinomycotina</taxon>
        <taxon>Taphrinomycetes</taxon>
        <taxon>Taphrinales</taxon>
        <taxon>Protomycetaceae</taxon>
        <taxon>Protomyces</taxon>
    </lineage>
</organism>
<dbReference type="Proteomes" id="UP000193685">
    <property type="component" value="Unassembled WGS sequence"/>
</dbReference>